<name>A0ABU0KTL3_9BACL</name>
<dbReference type="Pfam" id="PF17481">
    <property type="entry name" value="Phage_sheath_domII"/>
    <property type="match status" value="1"/>
</dbReference>
<dbReference type="Pfam" id="PF22671">
    <property type="entry name" value="Gp18_domIII_N"/>
    <property type="match status" value="1"/>
</dbReference>
<evidence type="ECO:0000313" key="7">
    <source>
        <dbReference type="Proteomes" id="UP001242811"/>
    </source>
</evidence>
<feature type="domain" description="Tail sheath protein Gp18-like" evidence="5">
    <location>
        <begin position="32"/>
        <end position="89"/>
    </location>
</feature>
<feature type="domain" description="Phage tail sheath protein-like beta-sandwich" evidence="3">
    <location>
        <begin position="90"/>
        <end position="182"/>
    </location>
</feature>
<accession>A0ABU0KTL3</accession>
<comment type="caution">
    <text evidence="6">The sequence shown here is derived from an EMBL/GenBank/DDBJ whole genome shotgun (WGS) entry which is preliminary data.</text>
</comment>
<dbReference type="Gene3D" id="3.30.360.90">
    <property type="match status" value="1"/>
</dbReference>
<dbReference type="InterPro" id="IPR035326">
    <property type="entry name" value="Beta_sandwich_Seath"/>
</dbReference>
<evidence type="ECO:0000259" key="3">
    <source>
        <dbReference type="Pfam" id="PF17481"/>
    </source>
</evidence>
<dbReference type="Pfam" id="PF04984">
    <property type="entry name" value="Phage_sheath_1"/>
    <property type="match status" value="1"/>
</dbReference>
<protein>
    <recommendedName>
        <fullName evidence="8">Phage tail sheath protein</fullName>
    </recommendedName>
</protein>
<dbReference type="EMBL" id="JAUSWA010000004">
    <property type="protein sequence ID" value="MDQ0492771.1"/>
    <property type="molecule type" value="Genomic_DNA"/>
</dbReference>
<sequence length="440" mass="47746">MAGTWVTQNKDLPGVYTNVVSEPKPLGTLSDRGVVTLPLTLSWGPVKQIITIDAGDDISKALGYDITHPSLLLVKEALKRAKTLLVYRLNQGTKATVTSGNLVATAKYGGVRGNDISIVIQADIDTPSSFNVRTLVDGREVDLQKVTNIDGLVANEWVSFKASATDKTLAATAGAPLTGGADGTATNADHSDYMATIETQDFNTVGVPYDDATLKPLYTTYVNRLRDDEGKNVQVVLPNYSAADSEGVINVTNGVILSDGTVIDKVKAVAWVAAATAAANVNESLTYADYDDAVDVDVRFTKREAIAGVQSGQFFFIFEGGKAKVQEDINTFRSFTPTKNKYFRKNRVVRTLDGVKTDLQRVFARSHIGKVDNNADGRNIVKKEAISLFELNQQIGAIEEFNSQTDVTIVPGTDKDAIYAEYYVKPVDSIEKIYQLVRAR</sequence>
<evidence type="ECO:0000259" key="2">
    <source>
        <dbReference type="Pfam" id="PF04984"/>
    </source>
</evidence>
<gene>
    <name evidence="6" type="ORF">QOZ95_000921</name>
</gene>
<dbReference type="Gene3D" id="3.30.1490.360">
    <property type="match status" value="1"/>
</dbReference>
<organism evidence="6 7">
    <name type="scientific">Paenibacillus brasilensis</name>
    <dbReference type="NCBI Taxonomy" id="128574"/>
    <lineage>
        <taxon>Bacteria</taxon>
        <taxon>Bacillati</taxon>
        <taxon>Bacillota</taxon>
        <taxon>Bacilli</taxon>
        <taxon>Bacillales</taxon>
        <taxon>Paenibacillaceae</taxon>
        <taxon>Paenibacillus</taxon>
    </lineage>
</organism>
<dbReference type="InterPro" id="IPR054564">
    <property type="entry name" value="Gp18_domIII_N"/>
</dbReference>
<dbReference type="Gene3D" id="2.60.40.4290">
    <property type="match status" value="1"/>
</dbReference>
<evidence type="ECO:0000259" key="4">
    <source>
        <dbReference type="Pfam" id="PF17482"/>
    </source>
</evidence>
<dbReference type="InterPro" id="IPR020287">
    <property type="entry name" value="Tail_sheath_C"/>
</dbReference>
<dbReference type="Gene3D" id="3.30.1370.220">
    <property type="match status" value="1"/>
</dbReference>
<keyword evidence="7" id="KW-1185">Reference proteome</keyword>
<dbReference type="RefSeq" id="WP_307498979.1">
    <property type="nucleotide sequence ID" value="NZ_CP045298.1"/>
</dbReference>
<proteinExistence type="inferred from homology"/>
<feature type="domain" description="Tail sheath protein C-terminal" evidence="4">
    <location>
        <begin position="338"/>
        <end position="439"/>
    </location>
</feature>
<evidence type="ECO:0000256" key="1">
    <source>
        <dbReference type="ARBA" id="ARBA00008005"/>
    </source>
</evidence>
<feature type="domain" description="Tail sheath protein subtilisin-like" evidence="2">
    <location>
        <begin position="183"/>
        <end position="331"/>
    </location>
</feature>
<reference evidence="6 7" key="1">
    <citation type="submission" date="2023-07" db="EMBL/GenBank/DDBJ databases">
        <title>Genomic Encyclopedia of Type Strains, Phase IV (KMG-IV): sequencing the most valuable type-strain genomes for metagenomic binning, comparative biology and taxonomic classification.</title>
        <authorList>
            <person name="Goeker M."/>
        </authorList>
    </citation>
    <scope>NUCLEOTIDE SEQUENCE [LARGE SCALE GENOMIC DNA]</scope>
    <source>
        <strain evidence="6 7">DSM 14914</strain>
    </source>
</reference>
<evidence type="ECO:0000313" key="6">
    <source>
        <dbReference type="EMBL" id="MDQ0492771.1"/>
    </source>
</evidence>
<dbReference type="Pfam" id="PF17482">
    <property type="entry name" value="Phage_sheath_1C"/>
    <property type="match status" value="1"/>
</dbReference>
<dbReference type="Gene3D" id="3.40.50.11790">
    <property type="match status" value="1"/>
</dbReference>
<dbReference type="Proteomes" id="UP001242811">
    <property type="component" value="Unassembled WGS sequence"/>
</dbReference>
<dbReference type="InterPro" id="IPR035089">
    <property type="entry name" value="Phage_sheath_subtilisin"/>
</dbReference>
<comment type="similarity">
    <text evidence="1">Belongs to the myoviridae tail sheath protein family.</text>
</comment>
<evidence type="ECO:0000259" key="5">
    <source>
        <dbReference type="Pfam" id="PF22671"/>
    </source>
</evidence>
<evidence type="ECO:0008006" key="8">
    <source>
        <dbReference type="Google" id="ProtNLM"/>
    </source>
</evidence>